<proteinExistence type="predicted"/>
<reference evidence="1" key="1">
    <citation type="submission" date="2023-02" db="EMBL/GenBank/DDBJ databases">
        <title>Genome of toxic invasive species Heracleum sosnowskyi carries increased number of genes despite the absence of recent whole-genome duplications.</title>
        <authorList>
            <person name="Schelkunov M."/>
            <person name="Shtratnikova V."/>
            <person name="Makarenko M."/>
            <person name="Klepikova A."/>
            <person name="Omelchenko D."/>
            <person name="Novikova G."/>
            <person name="Obukhova E."/>
            <person name="Bogdanov V."/>
            <person name="Penin A."/>
            <person name="Logacheva M."/>
        </authorList>
    </citation>
    <scope>NUCLEOTIDE SEQUENCE</scope>
    <source>
        <strain evidence="1">Hsosn_3</strain>
        <tissue evidence="1">Leaf</tissue>
    </source>
</reference>
<gene>
    <name evidence="1" type="ORF">POM88_014661</name>
</gene>
<organism evidence="1 2">
    <name type="scientific">Heracleum sosnowskyi</name>
    <dbReference type="NCBI Taxonomy" id="360622"/>
    <lineage>
        <taxon>Eukaryota</taxon>
        <taxon>Viridiplantae</taxon>
        <taxon>Streptophyta</taxon>
        <taxon>Embryophyta</taxon>
        <taxon>Tracheophyta</taxon>
        <taxon>Spermatophyta</taxon>
        <taxon>Magnoliopsida</taxon>
        <taxon>eudicotyledons</taxon>
        <taxon>Gunneridae</taxon>
        <taxon>Pentapetalae</taxon>
        <taxon>asterids</taxon>
        <taxon>campanulids</taxon>
        <taxon>Apiales</taxon>
        <taxon>Apiaceae</taxon>
        <taxon>Apioideae</taxon>
        <taxon>apioid superclade</taxon>
        <taxon>Tordylieae</taxon>
        <taxon>Tordyliinae</taxon>
        <taxon>Heracleum</taxon>
    </lineage>
</organism>
<dbReference type="Proteomes" id="UP001237642">
    <property type="component" value="Unassembled WGS sequence"/>
</dbReference>
<reference evidence="1" key="2">
    <citation type="submission" date="2023-05" db="EMBL/GenBank/DDBJ databases">
        <authorList>
            <person name="Schelkunov M.I."/>
        </authorList>
    </citation>
    <scope>NUCLEOTIDE SEQUENCE</scope>
    <source>
        <strain evidence="1">Hsosn_3</strain>
        <tissue evidence="1">Leaf</tissue>
    </source>
</reference>
<sequence length="165" mass="18830">MILENESFASIMLPCGLITSREAPMWHEGLLELLHTVISEAEDGSGVVQGSVPLALTCQKVMKILTKERKTGSRNIWQLFTNWRARHMEIADDADKMVYENEEELEGEEDNSKQLTEEMSRIYTSAPTNFLDRGRRNSVVVAREGFNELYIFSPGSSHNYYSMYA</sequence>
<comment type="caution">
    <text evidence="1">The sequence shown here is derived from an EMBL/GenBank/DDBJ whole genome shotgun (WGS) entry which is preliminary data.</text>
</comment>
<name>A0AAD8IJT7_9APIA</name>
<dbReference type="AlphaFoldDB" id="A0AAD8IJT7"/>
<dbReference type="EMBL" id="JAUIZM010000004">
    <property type="protein sequence ID" value="KAK1386483.1"/>
    <property type="molecule type" value="Genomic_DNA"/>
</dbReference>
<evidence type="ECO:0000313" key="2">
    <source>
        <dbReference type="Proteomes" id="UP001237642"/>
    </source>
</evidence>
<keyword evidence="2" id="KW-1185">Reference proteome</keyword>
<evidence type="ECO:0000313" key="1">
    <source>
        <dbReference type="EMBL" id="KAK1386483.1"/>
    </source>
</evidence>
<accession>A0AAD8IJT7</accession>
<protein>
    <submittedName>
        <fullName evidence="1">Uncharacterized protein</fullName>
    </submittedName>
</protein>